<organism evidence="2 3">
    <name type="scientific">Halorussus gelatinilyticus</name>
    <dbReference type="NCBI Taxonomy" id="2937524"/>
    <lineage>
        <taxon>Archaea</taxon>
        <taxon>Methanobacteriati</taxon>
        <taxon>Methanobacteriota</taxon>
        <taxon>Stenosarchaea group</taxon>
        <taxon>Halobacteria</taxon>
        <taxon>Halobacteriales</taxon>
        <taxon>Haladaptataceae</taxon>
        <taxon>Halorussus</taxon>
    </lineage>
</organism>
<dbReference type="EMBL" id="CP096658">
    <property type="protein sequence ID" value="UPW01189.1"/>
    <property type="molecule type" value="Genomic_DNA"/>
</dbReference>
<feature type="transmembrane region" description="Helical" evidence="1">
    <location>
        <begin position="243"/>
        <end position="266"/>
    </location>
</feature>
<feature type="transmembrane region" description="Helical" evidence="1">
    <location>
        <begin position="66"/>
        <end position="90"/>
    </location>
</feature>
<feature type="transmembrane region" description="Helical" evidence="1">
    <location>
        <begin position="12"/>
        <end position="29"/>
    </location>
</feature>
<proteinExistence type="predicted"/>
<evidence type="ECO:0000313" key="2">
    <source>
        <dbReference type="EMBL" id="UPW01189.1"/>
    </source>
</evidence>
<protein>
    <submittedName>
        <fullName evidence="2">DUF63 family protein</fullName>
    </submittedName>
</protein>
<keyword evidence="3" id="KW-1185">Reference proteome</keyword>
<accession>A0A8U0IMF4</accession>
<evidence type="ECO:0000256" key="1">
    <source>
        <dbReference type="SAM" id="Phobius"/>
    </source>
</evidence>
<feature type="transmembrane region" description="Helical" evidence="1">
    <location>
        <begin position="41"/>
        <end position="60"/>
    </location>
</feature>
<keyword evidence="1" id="KW-0472">Membrane</keyword>
<dbReference type="AlphaFoldDB" id="A0A8U0IMF4"/>
<dbReference type="PANTHER" id="PTHR40700:SF1">
    <property type="entry name" value="DUF63 DOMAIN-CONTAINING PROTEIN"/>
    <property type="match status" value="1"/>
</dbReference>
<dbReference type="PANTHER" id="PTHR40700">
    <property type="entry name" value="HYPOTHETICAL MEMBRANE PROTEIN, CONSERVED, DUF63 FAMILY"/>
    <property type="match status" value="1"/>
</dbReference>
<dbReference type="RefSeq" id="WP_248655594.1">
    <property type="nucleotide sequence ID" value="NZ_CP096658.1"/>
</dbReference>
<dbReference type="KEGG" id="haxz:M0R88_03570"/>
<dbReference type="GeneID" id="72188903"/>
<dbReference type="Proteomes" id="UP000830434">
    <property type="component" value="Chromosome"/>
</dbReference>
<feature type="transmembrane region" description="Helical" evidence="1">
    <location>
        <begin position="102"/>
        <end position="122"/>
    </location>
</feature>
<keyword evidence="1" id="KW-0812">Transmembrane</keyword>
<feature type="transmembrane region" description="Helical" evidence="1">
    <location>
        <begin position="212"/>
        <end position="231"/>
    </location>
</feature>
<sequence>MVLPEGFALPPLPYLVGQLAAVALVGGALARSDPHVSDRIVLALAPWVVVGSSLHVLFVLDWVPGVVAPLLGTPSVYLSTFVVAGVVWFAGIHASTDPERPVVAVGVLAASAVVAYALARGAETGLRLFWPLVGLALALLLAGTLWAATRWSRPSVTAATGATGALALFGHSLDAVSTAVGVDLLGFGERTPVSRAVLDVAASLPTADLLGVGWLFVLVKLAIAEAVVILFADFVREDPREGFLLLGAVAAVGLGPGAHNLLLFMATG</sequence>
<name>A0A8U0IMF4_9EURY</name>
<evidence type="ECO:0000313" key="3">
    <source>
        <dbReference type="Proteomes" id="UP000830434"/>
    </source>
</evidence>
<dbReference type="Pfam" id="PF01889">
    <property type="entry name" value="DUF63"/>
    <property type="match status" value="1"/>
</dbReference>
<dbReference type="InterPro" id="IPR002749">
    <property type="entry name" value="DUF63"/>
</dbReference>
<feature type="transmembrane region" description="Helical" evidence="1">
    <location>
        <begin position="128"/>
        <end position="148"/>
    </location>
</feature>
<reference evidence="2" key="1">
    <citation type="submission" date="2022-04" db="EMBL/GenBank/DDBJ databases">
        <title>Diverse halophilic archaea isolated from saline environments.</title>
        <authorList>
            <person name="Cui H.-L."/>
        </authorList>
    </citation>
    <scope>NUCLEOTIDE SEQUENCE</scope>
    <source>
        <strain evidence="2">XZYJT40</strain>
    </source>
</reference>
<gene>
    <name evidence="2" type="ORF">M0R88_03570</name>
</gene>
<keyword evidence="1" id="KW-1133">Transmembrane helix</keyword>